<dbReference type="Pfam" id="PF00392">
    <property type="entry name" value="GntR"/>
    <property type="match status" value="1"/>
</dbReference>
<dbReference type="PROSITE" id="PS50949">
    <property type="entry name" value="HTH_GNTR"/>
    <property type="match status" value="1"/>
</dbReference>
<dbReference type="PANTHER" id="PTHR43537:SF5">
    <property type="entry name" value="UXU OPERON TRANSCRIPTIONAL REGULATOR"/>
    <property type="match status" value="1"/>
</dbReference>
<proteinExistence type="predicted"/>
<keyword evidence="1" id="KW-0805">Transcription regulation</keyword>
<protein>
    <submittedName>
        <fullName evidence="5">GntR family transcriptional regulator</fullName>
    </submittedName>
</protein>
<gene>
    <name evidence="5" type="ORF">D0469_01085</name>
</gene>
<dbReference type="GO" id="GO:0003677">
    <property type="term" value="F:DNA binding"/>
    <property type="evidence" value="ECO:0007669"/>
    <property type="project" value="UniProtKB-KW"/>
</dbReference>
<dbReference type="Proteomes" id="UP000264541">
    <property type="component" value="Unassembled WGS sequence"/>
</dbReference>
<dbReference type="InterPro" id="IPR036390">
    <property type="entry name" value="WH_DNA-bd_sf"/>
</dbReference>
<evidence type="ECO:0000256" key="2">
    <source>
        <dbReference type="ARBA" id="ARBA00023125"/>
    </source>
</evidence>
<dbReference type="RefSeq" id="WP_117324816.1">
    <property type="nucleotide sequence ID" value="NZ_QVTE01000003.1"/>
</dbReference>
<keyword evidence="2" id="KW-0238">DNA-binding</keyword>
<dbReference type="SMART" id="SM00345">
    <property type="entry name" value="HTH_GNTR"/>
    <property type="match status" value="1"/>
</dbReference>
<sequence>MQLQKAEPLYMQLYSIIRNELLHGIYQPGEKLVESRLANKFSVSRGPVREAMGRLEQEGLVIQKGNYTFVVEYTQKDVIDVYQCRKALESLAAELAAQHIKENELFQLEEALNRSEEAFRQGDSKEIVKNNIEFHDIIVSCSRNDSLISVLGSLSGKIIYFRNTIIGSYHRNDINDDYLSEHREIFNEISKGNAQNAKKLMEIHMDSDISAFVNFMNKRKIK</sequence>
<keyword evidence="6" id="KW-1185">Reference proteome</keyword>
<dbReference type="InterPro" id="IPR011711">
    <property type="entry name" value="GntR_C"/>
</dbReference>
<keyword evidence="3" id="KW-0804">Transcription</keyword>
<dbReference type="SMART" id="SM00895">
    <property type="entry name" value="FCD"/>
    <property type="match status" value="1"/>
</dbReference>
<dbReference type="Pfam" id="PF07729">
    <property type="entry name" value="FCD"/>
    <property type="match status" value="1"/>
</dbReference>
<dbReference type="Gene3D" id="1.20.120.530">
    <property type="entry name" value="GntR ligand-binding domain-like"/>
    <property type="match status" value="1"/>
</dbReference>
<dbReference type="SUPFAM" id="SSF48008">
    <property type="entry name" value="GntR ligand-binding domain-like"/>
    <property type="match status" value="1"/>
</dbReference>
<dbReference type="SUPFAM" id="SSF46785">
    <property type="entry name" value="Winged helix' DNA-binding domain"/>
    <property type="match status" value="1"/>
</dbReference>
<dbReference type="InterPro" id="IPR008920">
    <property type="entry name" value="TF_FadR/GntR_C"/>
</dbReference>
<name>A0A372LV66_9BACI</name>
<comment type="caution">
    <text evidence="5">The sequence shown here is derived from an EMBL/GenBank/DDBJ whole genome shotgun (WGS) entry which is preliminary data.</text>
</comment>
<evidence type="ECO:0000256" key="3">
    <source>
        <dbReference type="ARBA" id="ARBA00023163"/>
    </source>
</evidence>
<dbReference type="PRINTS" id="PR00035">
    <property type="entry name" value="HTHGNTR"/>
</dbReference>
<organism evidence="5 6">
    <name type="scientific">Peribacillus saganii</name>
    <dbReference type="NCBI Taxonomy" id="2303992"/>
    <lineage>
        <taxon>Bacteria</taxon>
        <taxon>Bacillati</taxon>
        <taxon>Bacillota</taxon>
        <taxon>Bacilli</taxon>
        <taxon>Bacillales</taxon>
        <taxon>Bacillaceae</taxon>
        <taxon>Peribacillus</taxon>
    </lineage>
</organism>
<accession>A0A372LV66</accession>
<dbReference type="OrthoDB" id="114741at2"/>
<reference evidence="5 6" key="1">
    <citation type="submission" date="2018-08" db="EMBL/GenBank/DDBJ databases">
        <title>Bacillus chawlae sp. nov., Bacillus glennii sp. nov., and Bacillus saganii sp. nov. Isolated from the Vehicle Assembly Building at Kennedy Space Center where the Viking Spacecraft were Assembled.</title>
        <authorList>
            <person name="Seuylemezian A."/>
            <person name="Vaishampayan P."/>
        </authorList>
    </citation>
    <scope>NUCLEOTIDE SEQUENCE [LARGE SCALE GENOMIC DNA]</scope>
    <source>
        <strain evidence="5 6">V47-23a</strain>
    </source>
</reference>
<evidence type="ECO:0000259" key="4">
    <source>
        <dbReference type="PROSITE" id="PS50949"/>
    </source>
</evidence>
<dbReference type="PANTHER" id="PTHR43537">
    <property type="entry name" value="TRANSCRIPTIONAL REGULATOR, GNTR FAMILY"/>
    <property type="match status" value="1"/>
</dbReference>
<dbReference type="InterPro" id="IPR036388">
    <property type="entry name" value="WH-like_DNA-bd_sf"/>
</dbReference>
<feature type="domain" description="HTH gntR-type" evidence="4">
    <location>
        <begin position="7"/>
        <end position="73"/>
    </location>
</feature>
<evidence type="ECO:0000313" key="6">
    <source>
        <dbReference type="Proteomes" id="UP000264541"/>
    </source>
</evidence>
<evidence type="ECO:0000256" key="1">
    <source>
        <dbReference type="ARBA" id="ARBA00023015"/>
    </source>
</evidence>
<dbReference type="EMBL" id="QVTE01000003">
    <property type="protein sequence ID" value="RFU71464.1"/>
    <property type="molecule type" value="Genomic_DNA"/>
</dbReference>
<dbReference type="AlphaFoldDB" id="A0A372LV66"/>
<dbReference type="CDD" id="cd07377">
    <property type="entry name" value="WHTH_GntR"/>
    <property type="match status" value="1"/>
</dbReference>
<dbReference type="Gene3D" id="1.10.10.10">
    <property type="entry name" value="Winged helix-like DNA-binding domain superfamily/Winged helix DNA-binding domain"/>
    <property type="match status" value="1"/>
</dbReference>
<evidence type="ECO:0000313" key="5">
    <source>
        <dbReference type="EMBL" id="RFU71464.1"/>
    </source>
</evidence>
<dbReference type="GO" id="GO:0003700">
    <property type="term" value="F:DNA-binding transcription factor activity"/>
    <property type="evidence" value="ECO:0007669"/>
    <property type="project" value="InterPro"/>
</dbReference>
<dbReference type="InterPro" id="IPR000524">
    <property type="entry name" value="Tscrpt_reg_HTH_GntR"/>
</dbReference>